<protein>
    <submittedName>
        <fullName evidence="1">Uncharacterized protein</fullName>
    </submittedName>
</protein>
<name>A0A2P2Q4Z5_RHIMU</name>
<dbReference type="EMBL" id="GGEC01081485">
    <property type="protein sequence ID" value="MBX61969.1"/>
    <property type="molecule type" value="Transcribed_RNA"/>
</dbReference>
<proteinExistence type="predicted"/>
<organism evidence="1">
    <name type="scientific">Rhizophora mucronata</name>
    <name type="common">Asiatic mangrove</name>
    <dbReference type="NCBI Taxonomy" id="61149"/>
    <lineage>
        <taxon>Eukaryota</taxon>
        <taxon>Viridiplantae</taxon>
        <taxon>Streptophyta</taxon>
        <taxon>Embryophyta</taxon>
        <taxon>Tracheophyta</taxon>
        <taxon>Spermatophyta</taxon>
        <taxon>Magnoliopsida</taxon>
        <taxon>eudicotyledons</taxon>
        <taxon>Gunneridae</taxon>
        <taxon>Pentapetalae</taxon>
        <taxon>rosids</taxon>
        <taxon>fabids</taxon>
        <taxon>Malpighiales</taxon>
        <taxon>Rhizophoraceae</taxon>
        <taxon>Rhizophora</taxon>
    </lineage>
</organism>
<reference evidence="1" key="1">
    <citation type="submission" date="2018-02" db="EMBL/GenBank/DDBJ databases">
        <title>Rhizophora mucronata_Transcriptome.</title>
        <authorList>
            <person name="Meera S.P."/>
            <person name="Sreeshan A."/>
            <person name="Augustine A."/>
        </authorList>
    </citation>
    <scope>NUCLEOTIDE SEQUENCE</scope>
    <source>
        <tissue evidence="1">Leaf</tissue>
    </source>
</reference>
<accession>A0A2P2Q4Z5</accession>
<dbReference type="AlphaFoldDB" id="A0A2P2Q4Z5"/>
<sequence length="32" mass="3790">MQFHSNFMVQGLCSDKDYLNTRKQLGKDITRD</sequence>
<evidence type="ECO:0000313" key="1">
    <source>
        <dbReference type="EMBL" id="MBX61969.1"/>
    </source>
</evidence>